<evidence type="ECO:0000256" key="8">
    <source>
        <dbReference type="SAM" id="Phobius"/>
    </source>
</evidence>
<accession>A0A845SLJ7</accession>
<feature type="transmembrane region" description="Helical" evidence="8">
    <location>
        <begin position="367"/>
        <end position="386"/>
    </location>
</feature>
<evidence type="ECO:0000256" key="2">
    <source>
        <dbReference type="ARBA" id="ARBA00008537"/>
    </source>
</evidence>
<dbReference type="PROSITE" id="PS50850">
    <property type="entry name" value="MFS"/>
    <property type="match status" value="1"/>
</dbReference>
<feature type="transmembrane region" description="Helical" evidence="8">
    <location>
        <begin position="161"/>
        <end position="183"/>
    </location>
</feature>
<feature type="transmembrane region" description="Helical" evidence="8">
    <location>
        <begin position="265"/>
        <end position="286"/>
    </location>
</feature>
<feature type="transmembrane region" description="Helical" evidence="8">
    <location>
        <begin position="46"/>
        <end position="67"/>
    </location>
</feature>
<feature type="transmembrane region" description="Helical" evidence="8">
    <location>
        <begin position="74"/>
        <end position="94"/>
    </location>
</feature>
<feature type="domain" description="Major facilitator superfamily (MFS) profile" evidence="9">
    <location>
        <begin position="9"/>
        <end position="505"/>
    </location>
</feature>
<reference evidence="10 11" key="2">
    <citation type="submission" date="2020-02" db="EMBL/GenBank/DDBJ databases">
        <title>The new genus of Enterobacteriales.</title>
        <authorList>
            <person name="Kim I.S."/>
        </authorList>
    </citation>
    <scope>NUCLEOTIDE SEQUENCE [LARGE SCALE GENOMIC DNA]</scope>
    <source>
        <strain evidence="10 11">SAP-6</strain>
    </source>
</reference>
<feature type="transmembrane region" description="Helical" evidence="8">
    <location>
        <begin position="7"/>
        <end position="26"/>
    </location>
</feature>
<evidence type="ECO:0000256" key="7">
    <source>
        <dbReference type="ARBA" id="ARBA00023136"/>
    </source>
</evidence>
<reference evidence="10 11" key="1">
    <citation type="submission" date="2019-12" db="EMBL/GenBank/DDBJ databases">
        <authorList>
            <person name="Lee S.D."/>
        </authorList>
    </citation>
    <scope>NUCLEOTIDE SEQUENCE [LARGE SCALE GENOMIC DNA]</scope>
    <source>
        <strain evidence="10 11">SAP-6</strain>
    </source>
</reference>
<dbReference type="SUPFAM" id="SSF103473">
    <property type="entry name" value="MFS general substrate transporter"/>
    <property type="match status" value="1"/>
</dbReference>
<dbReference type="InterPro" id="IPR020846">
    <property type="entry name" value="MFS_dom"/>
</dbReference>
<dbReference type="InterPro" id="IPR011701">
    <property type="entry name" value="MFS"/>
</dbReference>
<feature type="transmembrane region" description="Helical" evidence="8">
    <location>
        <begin position="482"/>
        <end position="500"/>
    </location>
</feature>
<dbReference type="InterPro" id="IPR036259">
    <property type="entry name" value="MFS_trans_sf"/>
</dbReference>
<evidence type="ECO:0000256" key="1">
    <source>
        <dbReference type="ARBA" id="ARBA00004651"/>
    </source>
</evidence>
<keyword evidence="6 8" id="KW-1133">Transmembrane helix</keyword>
<proteinExistence type="inferred from homology"/>
<feature type="transmembrane region" description="Helical" evidence="8">
    <location>
        <begin position="330"/>
        <end position="347"/>
    </location>
</feature>
<dbReference type="PANTHER" id="PTHR42718">
    <property type="entry name" value="MAJOR FACILITATOR SUPERFAMILY MULTIDRUG TRANSPORTER MFSC"/>
    <property type="match status" value="1"/>
</dbReference>
<evidence type="ECO:0000256" key="4">
    <source>
        <dbReference type="ARBA" id="ARBA00022475"/>
    </source>
</evidence>
<keyword evidence="7 8" id="KW-0472">Membrane</keyword>
<comment type="caution">
    <text evidence="10">The sequence shown here is derived from an EMBL/GenBank/DDBJ whole genome shotgun (WGS) entry which is preliminary data.</text>
</comment>
<dbReference type="Gene3D" id="1.20.1250.20">
    <property type="entry name" value="MFS general substrate transporter like domains"/>
    <property type="match status" value="1"/>
</dbReference>
<feature type="transmembrane region" description="Helical" evidence="8">
    <location>
        <begin position="298"/>
        <end position="323"/>
    </location>
</feature>
<comment type="similarity">
    <text evidence="2">Belongs to the major facilitator superfamily. EmrB family.</text>
</comment>
<dbReference type="Pfam" id="PF07690">
    <property type="entry name" value="MFS_1"/>
    <property type="match status" value="1"/>
</dbReference>
<dbReference type="PANTHER" id="PTHR42718:SF9">
    <property type="entry name" value="MAJOR FACILITATOR SUPERFAMILY MULTIDRUG TRANSPORTER MFSC"/>
    <property type="match status" value="1"/>
</dbReference>
<evidence type="ECO:0000256" key="5">
    <source>
        <dbReference type="ARBA" id="ARBA00022692"/>
    </source>
</evidence>
<dbReference type="AlphaFoldDB" id="A0A845SLJ7"/>
<dbReference type="GO" id="GO:0022857">
    <property type="term" value="F:transmembrane transporter activity"/>
    <property type="evidence" value="ECO:0007669"/>
    <property type="project" value="InterPro"/>
</dbReference>
<feature type="transmembrane region" description="Helical" evidence="8">
    <location>
        <begin position="227"/>
        <end position="245"/>
    </location>
</feature>
<feature type="transmembrane region" description="Helical" evidence="8">
    <location>
        <begin position="398"/>
        <end position="415"/>
    </location>
</feature>
<dbReference type="InterPro" id="IPR004638">
    <property type="entry name" value="EmrB-like"/>
</dbReference>
<organism evidence="10 11">
    <name type="scientific">Acerihabitans arboris</name>
    <dbReference type="NCBI Taxonomy" id="2691583"/>
    <lineage>
        <taxon>Bacteria</taxon>
        <taxon>Pseudomonadati</taxon>
        <taxon>Pseudomonadota</taxon>
        <taxon>Gammaproteobacteria</taxon>
        <taxon>Enterobacterales</taxon>
        <taxon>Pectobacteriaceae</taxon>
        <taxon>Acerihabitans</taxon>
    </lineage>
</organism>
<feature type="transmembrane region" description="Helical" evidence="8">
    <location>
        <begin position="100"/>
        <end position="125"/>
    </location>
</feature>
<dbReference type="EMBL" id="WUBS01000003">
    <property type="protein sequence ID" value="NDL62165.1"/>
    <property type="molecule type" value="Genomic_DNA"/>
</dbReference>
<keyword evidence="3" id="KW-0813">Transport</keyword>
<evidence type="ECO:0000256" key="6">
    <source>
        <dbReference type="ARBA" id="ARBA00022989"/>
    </source>
</evidence>
<feature type="transmembrane region" description="Helical" evidence="8">
    <location>
        <begin position="132"/>
        <end position="155"/>
    </location>
</feature>
<comment type="subcellular location">
    <subcellularLocation>
        <location evidence="1">Cell membrane</location>
        <topology evidence="1">Multi-pass membrane protein</topology>
    </subcellularLocation>
</comment>
<dbReference type="Gene3D" id="1.20.1720.10">
    <property type="entry name" value="Multidrug resistance protein D"/>
    <property type="match status" value="1"/>
</dbReference>
<dbReference type="GO" id="GO:0005886">
    <property type="term" value="C:plasma membrane"/>
    <property type="evidence" value="ECO:0007669"/>
    <property type="project" value="UniProtKB-SubCell"/>
</dbReference>
<feature type="transmembrane region" description="Helical" evidence="8">
    <location>
        <begin position="195"/>
        <end position="215"/>
    </location>
</feature>
<evidence type="ECO:0000313" key="10">
    <source>
        <dbReference type="EMBL" id="NDL62165.1"/>
    </source>
</evidence>
<sequence length="514" mass="56156">MTLGARIFAFSTMCVGMFIALLDIQIVSASLKDIGGGLSAGTDETVWVQTAYLIAEIIVIPLSGWLAHVMSTRWLFCVSAIGFTASSLLCGWAWNIQSMIAFRAMQGFLGGSMIPLVFTTAFIFFSGSQRVFAAATVGAIASLAPTLGPTVGGWITDNYSWHWLFFINVVPGIFVAVTVPWLVKIDRPNAALLRGADYLGIMLLALSLGCLEYTLEEGPRWDWFGDRTILATAWISALAGVLFLWRSLTFARPIVDLRALKERNFAFGCFFSFITGVGIFATIYLTPLFLGQVRGFSALQIGMAVFSTGIFQVLSIPVYAFFANRVDLRWLLMFGLACFALSMWNFMPITHDWGARELLAPQAFRGMAQQFSVAPVVTLTLGGLAPERLKMASGLFNLMRNLGGAIGIAWCATLLNDRTNLHFSRLAESLTAPNEAMSAMLDTLSGQFIRLGYDTSCAASAALRQLWSLTFREARTLTFSDTFTAIMWCFLIATAMVPLMKKTAKPAAPSTSAH</sequence>
<gene>
    <name evidence="10" type="ORF">GRH90_05260</name>
</gene>
<dbReference type="NCBIfam" id="TIGR00711">
    <property type="entry name" value="efflux_EmrB"/>
    <property type="match status" value="1"/>
</dbReference>
<name>A0A845SLJ7_9GAMM</name>
<dbReference type="RefSeq" id="WP_162365058.1">
    <property type="nucleotide sequence ID" value="NZ_WUBS01000003.1"/>
</dbReference>
<evidence type="ECO:0000313" key="11">
    <source>
        <dbReference type="Proteomes" id="UP000461443"/>
    </source>
</evidence>
<protein>
    <submittedName>
        <fullName evidence="10">DHA2 family efflux MFS transporter permease subunit</fullName>
    </submittedName>
</protein>
<dbReference type="CDD" id="cd17503">
    <property type="entry name" value="MFS_LmrB_MDR_like"/>
    <property type="match status" value="1"/>
</dbReference>
<keyword evidence="11" id="KW-1185">Reference proteome</keyword>
<keyword evidence="4" id="KW-1003">Cell membrane</keyword>
<keyword evidence="5 8" id="KW-0812">Transmembrane</keyword>
<evidence type="ECO:0000259" key="9">
    <source>
        <dbReference type="PROSITE" id="PS50850"/>
    </source>
</evidence>
<dbReference type="Proteomes" id="UP000461443">
    <property type="component" value="Unassembled WGS sequence"/>
</dbReference>
<evidence type="ECO:0000256" key="3">
    <source>
        <dbReference type="ARBA" id="ARBA00022448"/>
    </source>
</evidence>